<feature type="region of interest" description="Disordered" evidence="1">
    <location>
        <begin position="1"/>
        <end position="46"/>
    </location>
</feature>
<organism evidence="4 5">
    <name type="scientific">Jatrophihabitans lederbergiae</name>
    <dbReference type="NCBI Taxonomy" id="3075547"/>
    <lineage>
        <taxon>Bacteria</taxon>
        <taxon>Bacillati</taxon>
        <taxon>Actinomycetota</taxon>
        <taxon>Actinomycetes</taxon>
        <taxon>Jatrophihabitantales</taxon>
        <taxon>Jatrophihabitantaceae</taxon>
        <taxon>Jatrophihabitans</taxon>
    </lineage>
</organism>
<evidence type="ECO:0000313" key="5">
    <source>
        <dbReference type="Proteomes" id="UP001183176"/>
    </source>
</evidence>
<evidence type="ECO:0000256" key="2">
    <source>
        <dbReference type="SAM" id="Phobius"/>
    </source>
</evidence>
<dbReference type="EMBL" id="JAVREH010000010">
    <property type="protein sequence ID" value="MDT0261823.1"/>
    <property type="molecule type" value="Genomic_DNA"/>
</dbReference>
<dbReference type="RefSeq" id="WP_311422977.1">
    <property type="nucleotide sequence ID" value="NZ_JAVREH010000010.1"/>
</dbReference>
<dbReference type="Pfam" id="PF20177">
    <property type="entry name" value="DUF6542"/>
    <property type="match status" value="1"/>
</dbReference>
<evidence type="ECO:0000313" key="4">
    <source>
        <dbReference type="EMBL" id="MDT0261823.1"/>
    </source>
</evidence>
<accession>A0ABU2JAR4</accession>
<proteinExistence type="predicted"/>
<dbReference type="InterPro" id="IPR046672">
    <property type="entry name" value="DUF6542"/>
</dbReference>
<comment type="caution">
    <text evidence="4">The sequence shown here is derived from an EMBL/GenBank/DDBJ whole genome shotgun (WGS) entry which is preliminary data.</text>
</comment>
<feature type="compositionally biased region" description="Basic and acidic residues" evidence="1">
    <location>
        <begin position="37"/>
        <end position="46"/>
    </location>
</feature>
<protein>
    <recommendedName>
        <fullName evidence="3">DUF6542 domain-containing protein</fullName>
    </recommendedName>
</protein>
<sequence>MPDQPETSYSRVAGQPPSSEPSRGTRRGSEPLPYDSGDARDQRSSRERGLPGWAAVLLLIAIAGVGGLIDSISGTVIKGAFNYGLVFASLVAILAVKRSKMFGVIVAPPLVYFVASAGLLYVRTGGLHNRGKLYDAATNWVVYGFPAIAGATAVVLVIAGIRLAVRR</sequence>
<keyword evidence="5" id="KW-1185">Reference proteome</keyword>
<feature type="transmembrane region" description="Helical" evidence="2">
    <location>
        <begin position="102"/>
        <end position="122"/>
    </location>
</feature>
<dbReference type="Proteomes" id="UP001183176">
    <property type="component" value="Unassembled WGS sequence"/>
</dbReference>
<keyword evidence="2" id="KW-0812">Transmembrane</keyword>
<keyword evidence="2" id="KW-0472">Membrane</keyword>
<keyword evidence="2" id="KW-1133">Transmembrane helix</keyword>
<evidence type="ECO:0000256" key="1">
    <source>
        <dbReference type="SAM" id="MobiDB-lite"/>
    </source>
</evidence>
<reference evidence="5" key="1">
    <citation type="submission" date="2023-07" db="EMBL/GenBank/DDBJ databases">
        <title>30 novel species of actinomycetes from the DSMZ collection.</title>
        <authorList>
            <person name="Nouioui I."/>
        </authorList>
    </citation>
    <scope>NUCLEOTIDE SEQUENCE [LARGE SCALE GENOMIC DNA]</scope>
    <source>
        <strain evidence="5">DSM 44399</strain>
    </source>
</reference>
<feature type="transmembrane region" description="Helical" evidence="2">
    <location>
        <begin position="50"/>
        <end position="69"/>
    </location>
</feature>
<name>A0ABU2JAR4_9ACTN</name>
<feature type="compositionally biased region" description="Polar residues" evidence="1">
    <location>
        <begin position="1"/>
        <end position="22"/>
    </location>
</feature>
<feature type="transmembrane region" description="Helical" evidence="2">
    <location>
        <begin position="142"/>
        <end position="165"/>
    </location>
</feature>
<feature type="transmembrane region" description="Helical" evidence="2">
    <location>
        <begin position="75"/>
        <end position="95"/>
    </location>
</feature>
<feature type="domain" description="DUF6542" evidence="3">
    <location>
        <begin position="49"/>
        <end position="167"/>
    </location>
</feature>
<gene>
    <name evidence="4" type="ORF">RM423_10485</name>
</gene>
<evidence type="ECO:0000259" key="3">
    <source>
        <dbReference type="Pfam" id="PF20177"/>
    </source>
</evidence>